<sequence>MVLEIPKLYKTETIEFDGQKGELTEYKIVDNDLIIAINEYAHEVQKVTKRAELVETEIGPDKLVKEYTIEENDQVQDVWKKIEKLQGEVEKIHWKLAQRGMKRALLGLKNDVSIEELNQIPDYRIPISYAKTVANMMIQLAQPEVPRPEEKEETGNGKKKEVKGKRGRPAKNKSKK</sequence>
<dbReference type="Proteomes" id="UP000009231">
    <property type="component" value="Chromosome"/>
</dbReference>
<dbReference type="RefSeq" id="WP_013826135.1">
    <property type="nucleotide sequence ID" value="NC_015574.1"/>
</dbReference>
<keyword evidence="3" id="KW-1185">Reference proteome</keyword>
<dbReference type="HOGENOM" id="CLU_1521893_0_0_2"/>
<feature type="compositionally biased region" description="Basic and acidic residues" evidence="1">
    <location>
        <begin position="146"/>
        <end position="159"/>
    </location>
</feature>
<dbReference type="KEGG" id="mew:MSWAN_1625"/>
<dbReference type="AlphaFoldDB" id="F6D2Q7"/>
<dbReference type="EMBL" id="CP002772">
    <property type="protein sequence ID" value="AEG18636.1"/>
    <property type="molecule type" value="Genomic_DNA"/>
</dbReference>
<proteinExistence type="predicted"/>
<dbReference type="GeneID" id="10669134"/>
<organism evidence="2 3">
    <name type="scientific">Methanobacterium paludis (strain DSM 25820 / JCM 18151 / SWAN1)</name>
    <dbReference type="NCBI Taxonomy" id="868131"/>
    <lineage>
        <taxon>Archaea</taxon>
        <taxon>Methanobacteriati</taxon>
        <taxon>Methanobacteriota</taxon>
        <taxon>Methanomada group</taxon>
        <taxon>Methanobacteria</taxon>
        <taxon>Methanobacteriales</taxon>
        <taxon>Methanobacteriaceae</taxon>
        <taxon>Methanobacterium</taxon>
    </lineage>
</organism>
<evidence type="ECO:0000313" key="2">
    <source>
        <dbReference type="EMBL" id="AEG18636.1"/>
    </source>
</evidence>
<protein>
    <submittedName>
        <fullName evidence="2">Uncharacterized protein</fullName>
    </submittedName>
</protein>
<feature type="compositionally biased region" description="Basic residues" evidence="1">
    <location>
        <begin position="160"/>
        <end position="176"/>
    </location>
</feature>
<accession>F6D2Q7</accession>
<gene>
    <name evidence="2" type="ordered locus">MSWAN_1625</name>
</gene>
<feature type="region of interest" description="Disordered" evidence="1">
    <location>
        <begin position="141"/>
        <end position="176"/>
    </location>
</feature>
<evidence type="ECO:0000313" key="3">
    <source>
        <dbReference type="Proteomes" id="UP000009231"/>
    </source>
</evidence>
<name>F6D2Q7_METPW</name>
<reference evidence="2 3" key="1">
    <citation type="journal article" date="2014" name="Int. J. Syst. Evol. Microbiol.">
        <title>Methanobacterium paludis sp. nov. and a novel strain of Methanobacterium lacus isolated from northern peatlands.</title>
        <authorList>
            <person name="Cadillo-Quiroz H."/>
            <person name="Brauer S.L."/>
            <person name="Goodson N."/>
            <person name="Yavitt J.B."/>
            <person name="Zinder S.H."/>
        </authorList>
    </citation>
    <scope>NUCLEOTIDE SEQUENCE [LARGE SCALE GENOMIC DNA]</scope>
    <source>
        <strain evidence="3">DSM 25820 / JCM 18151 / SWAN1</strain>
    </source>
</reference>
<evidence type="ECO:0000256" key="1">
    <source>
        <dbReference type="SAM" id="MobiDB-lite"/>
    </source>
</evidence>
<dbReference type="STRING" id="868131.MSWAN_1625"/>